<dbReference type="EMBL" id="QGKX02001521">
    <property type="protein sequence ID" value="KAF3515027.1"/>
    <property type="molecule type" value="Genomic_DNA"/>
</dbReference>
<protein>
    <submittedName>
        <fullName evidence="1">Uncharacterized protein</fullName>
    </submittedName>
</protein>
<organism evidence="1 2">
    <name type="scientific">Brassica cretica</name>
    <name type="common">Mustard</name>
    <dbReference type="NCBI Taxonomy" id="69181"/>
    <lineage>
        <taxon>Eukaryota</taxon>
        <taxon>Viridiplantae</taxon>
        <taxon>Streptophyta</taxon>
        <taxon>Embryophyta</taxon>
        <taxon>Tracheophyta</taxon>
        <taxon>Spermatophyta</taxon>
        <taxon>Magnoliopsida</taxon>
        <taxon>eudicotyledons</taxon>
        <taxon>Gunneridae</taxon>
        <taxon>Pentapetalae</taxon>
        <taxon>rosids</taxon>
        <taxon>malvids</taxon>
        <taxon>Brassicales</taxon>
        <taxon>Brassicaceae</taxon>
        <taxon>Brassiceae</taxon>
        <taxon>Brassica</taxon>
    </lineage>
</organism>
<sequence>MDQRTELQSSHGVPSHICCLPDTSCADTQVANILTKALFPHQFHHLQSKMSLEPGGISAYVGKALLLEEW</sequence>
<comment type="caution">
    <text evidence="1">The sequence shown here is derived from an EMBL/GenBank/DDBJ whole genome shotgun (WGS) entry which is preliminary data.</text>
</comment>
<accession>A0A8S9PQA8</accession>
<dbReference type="AlphaFoldDB" id="A0A8S9PQA8"/>
<evidence type="ECO:0000313" key="2">
    <source>
        <dbReference type="Proteomes" id="UP000712600"/>
    </source>
</evidence>
<gene>
    <name evidence="1" type="ORF">F2Q69_00003245</name>
</gene>
<reference evidence="1" key="1">
    <citation type="submission" date="2019-12" db="EMBL/GenBank/DDBJ databases">
        <title>Genome sequencing and annotation of Brassica cretica.</title>
        <authorList>
            <person name="Studholme D.J."/>
            <person name="Sarris P."/>
        </authorList>
    </citation>
    <scope>NUCLEOTIDE SEQUENCE</scope>
    <source>
        <strain evidence="1">PFS-109/04</strain>
        <tissue evidence="1">Leaf</tissue>
    </source>
</reference>
<evidence type="ECO:0000313" key="1">
    <source>
        <dbReference type="EMBL" id="KAF3515027.1"/>
    </source>
</evidence>
<dbReference type="Proteomes" id="UP000712600">
    <property type="component" value="Unassembled WGS sequence"/>
</dbReference>
<proteinExistence type="predicted"/>
<name>A0A8S9PQA8_BRACR</name>